<evidence type="ECO:0000313" key="2">
    <source>
        <dbReference type="Proteomes" id="UP001194746"/>
    </source>
</evidence>
<proteinExistence type="predicted"/>
<dbReference type="AlphaFoldDB" id="A0AAD4CCC8"/>
<dbReference type="EMBL" id="VCAU01000145">
    <property type="protein sequence ID" value="KAF9883836.1"/>
    <property type="molecule type" value="Genomic_DNA"/>
</dbReference>
<reference evidence="1" key="1">
    <citation type="journal article" date="2019" name="Beilstein J. Org. Chem.">
        <title>Nanangenines: drimane sesquiterpenoids as the dominant metabolite cohort of a novel Australian fungus, Aspergillus nanangensis.</title>
        <authorList>
            <person name="Lacey H.J."/>
            <person name="Gilchrist C.L.M."/>
            <person name="Crombie A."/>
            <person name="Kalaitzis J.A."/>
            <person name="Vuong D."/>
            <person name="Rutledge P.J."/>
            <person name="Turner P."/>
            <person name="Pitt J.I."/>
            <person name="Lacey E."/>
            <person name="Chooi Y.H."/>
            <person name="Piggott A.M."/>
        </authorList>
    </citation>
    <scope>NUCLEOTIDE SEQUENCE</scope>
    <source>
        <strain evidence="1">MST-FP2251</strain>
    </source>
</reference>
<evidence type="ECO:0000313" key="1">
    <source>
        <dbReference type="EMBL" id="KAF9883836.1"/>
    </source>
</evidence>
<sequence length="236" mass="27216">MEKSDSIERPQLWTSWINCTFKPGLAATDFLHRWHQTLGQLHETYGTDTPSQKCQYLQFLNAISFHPDMELWNCTDRIKIGIPNLMDKVYEDFLSYAHGMPSVKIITVFLARSSTGIRTEKDGWLRKSLEHTKTAYERHYGLQDTVETDYRHYTFVHQSNEPFARTGETSKYFANLRAEVEKYDGKLVVVINGWDGLTTDRHSVVKLFSSQRDPITVSYPIDSSPMHMLAAFPALG</sequence>
<reference evidence="1" key="2">
    <citation type="submission" date="2020-02" db="EMBL/GenBank/DDBJ databases">
        <authorList>
            <person name="Gilchrist C.L.M."/>
            <person name="Chooi Y.-H."/>
        </authorList>
    </citation>
    <scope>NUCLEOTIDE SEQUENCE</scope>
    <source>
        <strain evidence="1">MST-FP2251</strain>
    </source>
</reference>
<dbReference type="Proteomes" id="UP001194746">
    <property type="component" value="Unassembled WGS sequence"/>
</dbReference>
<organism evidence="1 2">
    <name type="scientific">Aspergillus nanangensis</name>
    <dbReference type="NCBI Taxonomy" id="2582783"/>
    <lineage>
        <taxon>Eukaryota</taxon>
        <taxon>Fungi</taxon>
        <taxon>Dikarya</taxon>
        <taxon>Ascomycota</taxon>
        <taxon>Pezizomycotina</taxon>
        <taxon>Eurotiomycetes</taxon>
        <taxon>Eurotiomycetidae</taxon>
        <taxon>Eurotiales</taxon>
        <taxon>Aspergillaceae</taxon>
        <taxon>Aspergillus</taxon>
        <taxon>Aspergillus subgen. Circumdati</taxon>
    </lineage>
</organism>
<keyword evidence="2" id="KW-1185">Reference proteome</keyword>
<name>A0AAD4CCC8_ASPNN</name>
<accession>A0AAD4CCC8</accession>
<comment type="caution">
    <text evidence="1">The sequence shown here is derived from an EMBL/GenBank/DDBJ whole genome shotgun (WGS) entry which is preliminary data.</text>
</comment>
<protein>
    <submittedName>
        <fullName evidence="1">Uncharacterized protein</fullName>
    </submittedName>
</protein>
<gene>
    <name evidence="1" type="ORF">FE257_002726</name>
</gene>